<dbReference type="Proteomes" id="UP000277204">
    <property type="component" value="Unassembled WGS sequence"/>
</dbReference>
<keyword evidence="3" id="KW-0863">Zinc-finger</keyword>
<organism evidence="6 7">
    <name type="scientific">Schistosoma margrebowiei</name>
    <dbReference type="NCBI Taxonomy" id="48269"/>
    <lineage>
        <taxon>Eukaryota</taxon>
        <taxon>Metazoa</taxon>
        <taxon>Spiralia</taxon>
        <taxon>Lophotrochozoa</taxon>
        <taxon>Platyhelminthes</taxon>
        <taxon>Trematoda</taxon>
        <taxon>Digenea</taxon>
        <taxon>Strigeidida</taxon>
        <taxon>Schistosomatoidea</taxon>
        <taxon>Schistosomatidae</taxon>
        <taxon>Schistosoma</taxon>
    </lineage>
</organism>
<reference evidence="6 7" key="1">
    <citation type="submission" date="2018-11" db="EMBL/GenBank/DDBJ databases">
        <authorList>
            <consortium name="Pathogen Informatics"/>
        </authorList>
    </citation>
    <scope>NUCLEOTIDE SEQUENCE [LARGE SCALE GENOMIC DNA]</scope>
    <source>
        <strain evidence="6 7">Zambia</strain>
    </source>
</reference>
<gene>
    <name evidence="6" type="ORF">SMRZ_LOCUS6564</name>
</gene>
<protein>
    <submittedName>
        <fullName evidence="6">Uncharacterized protein</fullName>
    </submittedName>
</protein>
<proteinExistence type="predicted"/>
<dbReference type="SMART" id="SM00356">
    <property type="entry name" value="ZnF_C3H1"/>
    <property type="match status" value="2"/>
</dbReference>
<keyword evidence="4" id="KW-0862">Zinc</keyword>
<evidence type="ECO:0000256" key="4">
    <source>
        <dbReference type="ARBA" id="ARBA00022833"/>
    </source>
</evidence>
<dbReference type="InterPro" id="IPR000571">
    <property type="entry name" value="Znf_CCCH"/>
</dbReference>
<evidence type="ECO:0000313" key="7">
    <source>
        <dbReference type="Proteomes" id="UP000277204"/>
    </source>
</evidence>
<dbReference type="Gene3D" id="3.30.1370.210">
    <property type="match status" value="1"/>
</dbReference>
<dbReference type="STRING" id="48269.A0A183LRY9"/>
<evidence type="ECO:0000256" key="2">
    <source>
        <dbReference type="ARBA" id="ARBA00022737"/>
    </source>
</evidence>
<dbReference type="GO" id="GO:0008270">
    <property type="term" value="F:zinc ion binding"/>
    <property type="evidence" value="ECO:0007669"/>
    <property type="project" value="UniProtKB-KW"/>
</dbReference>
<dbReference type="AlphaFoldDB" id="A0A183LRY9"/>
<evidence type="ECO:0000256" key="5">
    <source>
        <dbReference type="SAM" id="MobiDB-lite"/>
    </source>
</evidence>
<feature type="region of interest" description="Disordered" evidence="5">
    <location>
        <begin position="656"/>
        <end position="703"/>
    </location>
</feature>
<dbReference type="GO" id="GO:0003723">
    <property type="term" value="F:RNA binding"/>
    <property type="evidence" value="ECO:0007669"/>
    <property type="project" value="TreeGrafter"/>
</dbReference>
<dbReference type="Gene3D" id="4.10.1000.10">
    <property type="entry name" value="Zinc finger, CCCH-type"/>
    <property type="match status" value="1"/>
</dbReference>
<keyword evidence="1" id="KW-0479">Metal-binding</keyword>
<accession>A0A183LRY9</accession>
<dbReference type="PANTHER" id="PTHR12675">
    <property type="entry name" value="MUSCLEBLIND-LIKE PROTEIN"/>
    <property type="match status" value="1"/>
</dbReference>
<feature type="compositionally biased region" description="Polar residues" evidence="5">
    <location>
        <begin position="656"/>
        <end position="666"/>
    </location>
</feature>
<dbReference type="EMBL" id="UZAI01002467">
    <property type="protein sequence ID" value="VDO71854.1"/>
    <property type="molecule type" value="Genomic_DNA"/>
</dbReference>
<evidence type="ECO:0000313" key="6">
    <source>
        <dbReference type="EMBL" id="VDO71854.1"/>
    </source>
</evidence>
<name>A0A183LRY9_9TREM</name>
<keyword evidence="7" id="KW-1185">Reference proteome</keyword>
<dbReference type="InterPro" id="IPR036855">
    <property type="entry name" value="Znf_CCCH_sf"/>
</dbReference>
<dbReference type="PROSITE" id="PS50103">
    <property type="entry name" value="ZF_C3H1"/>
    <property type="match status" value="2"/>
</dbReference>
<dbReference type="GO" id="GO:0043484">
    <property type="term" value="P:regulation of RNA splicing"/>
    <property type="evidence" value="ECO:0007669"/>
    <property type="project" value="TreeGrafter"/>
</dbReference>
<feature type="compositionally biased region" description="Low complexity" evidence="5">
    <location>
        <begin position="667"/>
        <end position="698"/>
    </location>
</feature>
<evidence type="ECO:0000256" key="3">
    <source>
        <dbReference type="ARBA" id="ARBA00022771"/>
    </source>
</evidence>
<keyword evidence="2" id="KW-0677">Repeat</keyword>
<dbReference type="SUPFAM" id="SSF90229">
    <property type="entry name" value="CCCH zinc finger"/>
    <property type="match status" value="1"/>
</dbReference>
<evidence type="ECO:0000256" key="1">
    <source>
        <dbReference type="ARBA" id="ARBA00022723"/>
    </source>
</evidence>
<sequence>MSTQRFRIGLEGQEYVIKSYNMSHNHPCSTVWMVCDPWSKRLSSNGKENLKPVISHFQSTDEVIESITERSGKQVTAADVKAMKAKLSTEFRLLSAGMVRRPIVDNYSPVMVCHRFDKTFCHDFQNSTCRRPNCKFLHYTKEEEEMFRRTGYLPNDIQWSYRPASSTFDEKTPICKDFCNGTCNRGSNCKYRHVTAPQETVNPGLYSQPNLQKTGFMNTNVSSTHFDPSLVNISNPSNPSPYGQSSLINRAVIVSPNDSILNPVSNAYIPVASSHSIVGLIGNTSTGQPTLYTHSSLVSITSAPHITPCSSVITVSPDPTQHPNILHPQTALSAPHATYHIVPHDASPHHHHHLLATSSSHSHAPALLTIPLSQFTCSVSNNSLIQSQATITTQHHAVVTGVLPANSSISTAPATYFPSYGVFHINQPSLETRDHQNQQHQQITTEIHKQVRKAKLSSSLTTTPVTATTTSTTSVASSTTAVLAAAAAAGYIAQHLPVIGSTNISESGTISQDLNNNLILNQSKGVNVHESALAAAANLPTVSAAAAAAVAAAAAFARSTSMTQNSKCCPVIPNVQIKSNELGPESNFFSPTANINTGNSNTASTTTNNNNATLINNESCSCQDSSCLSNMKHDNNINPMMTTTINTITTTCTQSHPTRESTYASDNNNNNNPSNNNSKKPTLSSESSSIAYPGSSSSDYLNPTDEEQAKTAAAVAAAACIGTLIFCYDKYMFPTLLLLPLSCSFTVG</sequence>
<dbReference type="PANTHER" id="PTHR12675:SF6">
    <property type="entry name" value="ZINC FINGER CCCH DOMAIN-CONTAINING PROTEIN 10"/>
    <property type="match status" value="1"/>
</dbReference>